<dbReference type="EMBL" id="CAUYUJ010015482">
    <property type="protein sequence ID" value="CAK0854475.1"/>
    <property type="molecule type" value="Genomic_DNA"/>
</dbReference>
<keyword evidence="3" id="KW-1185">Reference proteome</keyword>
<gene>
    <name evidence="2" type="ORF">PCOR1329_LOCUS45574</name>
</gene>
<feature type="region of interest" description="Disordered" evidence="1">
    <location>
        <begin position="478"/>
        <end position="509"/>
    </location>
</feature>
<evidence type="ECO:0000313" key="2">
    <source>
        <dbReference type="EMBL" id="CAK0854475.1"/>
    </source>
</evidence>
<feature type="compositionally biased region" description="Low complexity" evidence="1">
    <location>
        <begin position="478"/>
        <end position="489"/>
    </location>
</feature>
<sequence>MPPLRGLGRRARGRPAGPGAVAAVAAAVAVAARDGEQPGGMPWTAVHQWTPLSANITLVQPPEVRKRRQRRRRTSEGAANVSSRWRILHLTDAHISLAEGQVGTRRMHNDFRVAQAVCAAAFAALRDSWTSKEQTKLGSNVKSGATRLGRSLVDDGMGWVGLTADMSPSGLPVQLYPYMACGKRPLPIAQGLVTSMHAELQVLDAWAVLGGGTGAVLIATLGFDGNLRPAVTHVGRTERMSEWEPPSNLYILSDPAELKAELFVLLEASPDLAEAGPKAVLEALKKRDGRWASVSAPKCKRVLQQVRAELAERAAAALKRRATAFDCPGGHGLVRFAASHGSFCCDVCRVYQPLLAGMWGCRKCDWDVCEARCRPKDSQSLVDLDATFRSLELRTGEAAALAPAEAKAGLAQVEAEVHALEKALDSKDLAALAELERTSGRGPTSEEALRAERKRLLAATEGLLDRIEASFKEVRAAAAGQAAEAGSAAAPPPAPTSAPPAGGDGGGEA</sequence>
<evidence type="ECO:0000256" key="1">
    <source>
        <dbReference type="SAM" id="MobiDB-lite"/>
    </source>
</evidence>
<proteinExistence type="predicted"/>
<protein>
    <submittedName>
        <fullName evidence="2">Uncharacterized protein</fullName>
    </submittedName>
</protein>
<evidence type="ECO:0000313" key="3">
    <source>
        <dbReference type="Proteomes" id="UP001189429"/>
    </source>
</evidence>
<comment type="caution">
    <text evidence="2">The sequence shown here is derived from an EMBL/GenBank/DDBJ whole genome shotgun (WGS) entry which is preliminary data.</text>
</comment>
<name>A0ABN9U6M3_9DINO</name>
<reference evidence="2" key="1">
    <citation type="submission" date="2023-10" db="EMBL/GenBank/DDBJ databases">
        <authorList>
            <person name="Chen Y."/>
            <person name="Shah S."/>
            <person name="Dougan E. K."/>
            <person name="Thang M."/>
            <person name="Chan C."/>
        </authorList>
    </citation>
    <scope>NUCLEOTIDE SEQUENCE [LARGE SCALE GENOMIC DNA]</scope>
</reference>
<dbReference type="Proteomes" id="UP001189429">
    <property type="component" value="Unassembled WGS sequence"/>
</dbReference>
<accession>A0ABN9U6M3</accession>
<organism evidence="2 3">
    <name type="scientific">Prorocentrum cordatum</name>
    <dbReference type="NCBI Taxonomy" id="2364126"/>
    <lineage>
        <taxon>Eukaryota</taxon>
        <taxon>Sar</taxon>
        <taxon>Alveolata</taxon>
        <taxon>Dinophyceae</taxon>
        <taxon>Prorocentrales</taxon>
        <taxon>Prorocentraceae</taxon>
        <taxon>Prorocentrum</taxon>
    </lineage>
</organism>